<keyword evidence="1" id="KW-0732">Signal</keyword>
<dbReference type="AlphaFoldDB" id="A0A7Z8YDR4"/>
<proteinExistence type="predicted"/>
<protein>
    <recommendedName>
        <fullName evidence="4">TonB-linked outer membrane protein, SusC/RagA family</fullName>
    </recommendedName>
</protein>
<gene>
    <name evidence="2" type="ORF">NCTC11458_01752</name>
</gene>
<dbReference type="EMBL" id="UYIQ01000001">
    <property type="protein sequence ID" value="VDG82447.1"/>
    <property type="molecule type" value="Genomic_DNA"/>
</dbReference>
<name>A0A7Z8YDR4_CAPOC</name>
<reference evidence="2 3" key="1">
    <citation type="submission" date="2018-11" db="EMBL/GenBank/DDBJ databases">
        <authorList>
            <consortium name="Pathogen Informatics"/>
        </authorList>
    </citation>
    <scope>NUCLEOTIDE SEQUENCE [LARGE SCALE GENOMIC DNA]</scope>
    <source>
        <strain evidence="2 3">NCTC11458</strain>
    </source>
</reference>
<comment type="caution">
    <text evidence="2">The sequence shown here is derived from an EMBL/GenBank/DDBJ whole genome shotgun (WGS) entry which is preliminary data.</text>
</comment>
<dbReference type="SUPFAM" id="SSF49464">
    <property type="entry name" value="Carboxypeptidase regulatory domain-like"/>
    <property type="match status" value="1"/>
</dbReference>
<accession>A0A7Z8YDR4</accession>
<organism evidence="2 3">
    <name type="scientific">Capnocytophaga ochracea</name>
    <dbReference type="NCBI Taxonomy" id="1018"/>
    <lineage>
        <taxon>Bacteria</taxon>
        <taxon>Pseudomonadati</taxon>
        <taxon>Bacteroidota</taxon>
        <taxon>Flavobacteriia</taxon>
        <taxon>Flavobacteriales</taxon>
        <taxon>Flavobacteriaceae</taxon>
        <taxon>Capnocytophaga</taxon>
    </lineage>
</organism>
<evidence type="ECO:0000256" key="1">
    <source>
        <dbReference type="SAM" id="SignalP"/>
    </source>
</evidence>
<feature type="chain" id="PRO_5031001301" description="TonB-linked outer membrane protein, SusC/RagA family" evidence="1">
    <location>
        <begin position="27"/>
        <end position="391"/>
    </location>
</feature>
<sequence length="391" mass="46028">MAQKYNKMKTLFLILLFTATALPAQVAELTLLDTSTKQPISNVEAYYTRSLNGTITNEEGKAKITIENDTLTLSHIGYETKKIFTDKTFAKATIYLNPQEIQLEEVVLYNFDLKKKVKYVLDNYFKLYDTKAKILECTYREKMIRNDTLTRLYQVQLDWWSKSYRYTSFKQPLEKLLQIQLKNIDYSKILSQEEVATRSAYVERKPMFMYLFVNTYLSFINQFGENIEIKKVEKSKDVTKVTFNADIVINKKLILKLEKSVLVFDNTTNAVRKVIFNDTHQGIKDKVSEKTNKPYKSITDNYRLELTLTDYKGKLLFSSYYVRLIGAVEYKGKRDKLFLEHSFLRTGVQNKHIKKEDRIDIQKSFHEYVTPHKQGEAKFLLTKEEQDFINQ</sequence>
<evidence type="ECO:0000313" key="2">
    <source>
        <dbReference type="EMBL" id="VDG82447.1"/>
    </source>
</evidence>
<evidence type="ECO:0000313" key="3">
    <source>
        <dbReference type="Proteomes" id="UP000276733"/>
    </source>
</evidence>
<feature type="signal peptide" evidence="1">
    <location>
        <begin position="1"/>
        <end position="26"/>
    </location>
</feature>
<dbReference type="Pfam" id="PF13715">
    <property type="entry name" value="CarbopepD_reg_2"/>
    <property type="match status" value="1"/>
</dbReference>
<dbReference type="InterPro" id="IPR008969">
    <property type="entry name" value="CarboxyPept-like_regulatory"/>
</dbReference>
<evidence type="ECO:0008006" key="4">
    <source>
        <dbReference type="Google" id="ProtNLM"/>
    </source>
</evidence>
<dbReference type="Proteomes" id="UP000276733">
    <property type="component" value="Unassembled WGS sequence"/>
</dbReference>